<feature type="chain" id="PRO_5008266934" description="alpha-amylase" evidence="16">
    <location>
        <begin position="21"/>
        <end position="536"/>
    </location>
</feature>
<keyword evidence="10" id="KW-0119">Carbohydrate metabolism</keyword>
<feature type="disulfide bond" evidence="14">
    <location>
        <begin position="262"/>
        <end position="305"/>
    </location>
</feature>
<feature type="disulfide bond" evidence="14">
    <location>
        <begin position="50"/>
        <end position="57"/>
    </location>
</feature>
<evidence type="ECO:0000313" key="18">
    <source>
        <dbReference type="EMBL" id="KUI69679.1"/>
    </source>
</evidence>
<dbReference type="EC" id="3.2.1.1" evidence="4"/>
<evidence type="ECO:0000256" key="12">
    <source>
        <dbReference type="PIRSR" id="PIRSR001024-1"/>
    </source>
</evidence>
<name>A0A194VZN0_CYTMA</name>
<keyword evidence="19" id="KW-1185">Reference proteome</keyword>
<dbReference type="InterPro" id="IPR013780">
    <property type="entry name" value="Glyco_hydro_b"/>
</dbReference>
<evidence type="ECO:0000256" key="14">
    <source>
        <dbReference type="PIRSR" id="PIRSR001024-4"/>
    </source>
</evidence>
<evidence type="ECO:0000313" key="19">
    <source>
        <dbReference type="Proteomes" id="UP000078559"/>
    </source>
</evidence>
<evidence type="ECO:0000256" key="2">
    <source>
        <dbReference type="ARBA" id="ARBA00001913"/>
    </source>
</evidence>
<gene>
    <name evidence="18" type="ORF">VM1G_05173</name>
</gene>
<reference evidence="18" key="1">
    <citation type="submission" date="2014-12" db="EMBL/GenBank/DDBJ databases">
        <title>Genome Sequence of Valsa Canker Pathogens Uncovers a Specific Adaption of Colonization on Woody Bark.</title>
        <authorList>
            <person name="Yin Z."/>
            <person name="Liu H."/>
            <person name="Gao X."/>
            <person name="Li Z."/>
            <person name="Song N."/>
            <person name="Ke X."/>
            <person name="Dai Q."/>
            <person name="Wu Y."/>
            <person name="Sun Y."/>
            <person name="Xu J.-R."/>
            <person name="Kang Z.K."/>
            <person name="Wang L."/>
            <person name="Huang L."/>
        </authorList>
    </citation>
    <scope>NUCLEOTIDE SEQUENCE [LARGE SCALE GENOMIC DNA]</scope>
    <source>
        <strain evidence="18">03-8</strain>
    </source>
</reference>
<dbReference type="AlphaFoldDB" id="A0A194VZN0"/>
<dbReference type="InterPro" id="IPR015340">
    <property type="entry name" value="A_amylase_C_dom"/>
</dbReference>
<feature type="site" description="Transition state stabilizer" evidence="13">
    <location>
        <position position="319"/>
    </location>
</feature>
<evidence type="ECO:0000256" key="15">
    <source>
        <dbReference type="PIRSR" id="PIRSR001024-5"/>
    </source>
</evidence>
<proteinExistence type="inferred from homology"/>
<feature type="binding site" evidence="15">
    <location>
        <position position="366"/>
    </location>
    <ligand>
        <name>substrate</name>
    </ligand>
</feature>
<evidence type="ECO:0000259" key="17">
    <source>
        <dbReference type="SMART" id="SM00642"/>
    </source>
</evidence>
<dbReference type="PIRSF" id="PIRSF001024">
    <property type="entry name" value="Alph-amyl_fung"/>
    <property type="match status" value="1"/>
</dbReference>
<dbReference type="InterPro" id="IPR006047">
    <property type="entry name" value="GH13_cat_dom"/>
</dbReference>
<evidence type="ECO:0000256" key="6">
    <source>
        <dbReference type="ARBA" id="ARBA00022801"/>
    </source>
</evidence>
<evidence type="ECO:0000256" key="5">
    <source>
        <dbReference type="ARBA" id="ARBA00022723"/>
    </source>
</evidence>
<keyword evidence="11" id="KW-0326">Glycosidase</keyword>
<keyword evidence="7" id="KW-0106">Calcium</keyword>
<feature type="disulfide bond" evidence="14">
    <location>
        <begin position="464"/>
        <end position="499"/>
    </location>
</feature>
<evidence type="ECO:0000256" key="10">
    <source>
        <dbReference type="ARBA" id="ARBA00023277"/>
    </source>
</evidence>
<dbReference type="SMART" id="SM00642">
    <property type="entry name" value="Aamy"/>
    <property type="match status" value="1"/>
</dbReference>
<dbReference type="EMBL" id="CM003102">
    <property type="protein sequence ID" value="KUI69679.1"/>
    <property type="molecule type" value="Genomic_DNA"/>
</dbReference>
<evidence type="ECO:0000256" key="8">
    <source>
        <dbReference type="ARBA" id="ARBA00023157"/>
    </source>
</evidence>
<sequence length="536" mass="58500">MRASSLAFTAATALFSVSDAASVDAWKSRSIYQVMIDRFARTDGSTTAPCDKLYLFCNGTWSGLIDHLDYIQDMGFTAVQISPVVHNIENDTSVGEAYHGYYPDDLYAINEHFGTADELVKLSTALHDRDMYLLVDVVVNDMAQAFNNTIPPPVDYSLLNPFNNKDYYHPYCNVTEWDNSTNYQDCWLYPYGVALADLDTESDTVVDMFGKWIKELISNYTIDGVRIDAAKHVNNAFLPKFVDAAGVFALGEVLTGEVDDFCPYQTQGYLPGMPNYLEYYPIISVFNGGAMTDLANMREEARASCSDTLALGSFAENHDMPRFASYNNDMALAKNAMTYIILNDGIPLVYQGQEQHFSGGETPANREALWLSGYNTSAELYVTAKTLNKVRNTMISLSNSSSPSYVDSQAQTLFSNTNHLCQVKGPEGYQIVSCVVNYSSTGSSYQLSVGGFSAGDAVVEVLGCTTSTADDSGNVTMYMDKGEPKAYILQSALNQTGLCNTTQDAATAAKKDAAVGVRSSLAIVFGVAVASVMMVL</sequence>
<protein>
    <recommendedName>
        <fullName evidence="4">alpha-amylase</fullName>
        <ecNumber evidence="4">3.2.1.1</ecNumber>
    </recommendedName>
</protein>
<feature type="active site" description="Nucleophile" evidence="12">
    <location>
        <position position="228"/>
    </location>
</feature>
<dbReference type="Gene3D" id="2.60.40.1180">
    <property type="entry name" value="Golgi alpha-mannosidase II"/>
    <property type="match status" value="1"/>
</dbReference>
<comment type="catalytic activity">
    <reaction evidence="1">
        <text>Endohydrolysis of (1-&gt;4)-alpha-D-glucosidic linkages in polysaccharides containing three or more (1-&gt;4)-alpha-linked D-glucose units.</text>
        <dbReference type="EC" id="3.2.1.1"/>
    </reaction>
</comment>
<dbReference type="GO" id="GO:0004556">
    <property type="term" value="F:alpha-amylase activity"/>
    <property type="evidence" value="ECO:0007669"/>
    <property type="project" value="UniProtKB-EC"/>
</dbReference>
<evidence type="ECO:0000256" key="4">
    <source>
        <dbReference type="ARBA" id="ARBA00012595"/>
    </source>
</evidence>
<feature type="disulfide bond" evidence="14">
    <location>
        <begin position="172"/>
        <end position="186"/>
    </location>
</feature>
<evidence type="ECO:0000256" key="16">
    <source>
        <dbReference type="SAM" id="SignalP"/>
    </source>
</evidence>
<feature type="binding site" evidence="15">
    <location>
        <position position="226"/>
    </location>
    <ligand>
        <name>substrate</name>
    </ligand>
</feature>
<organism evidence="18 19">
    <name type="scientific">Cytospora mali</name>
    <name type="common">Apple Valsa canker fungus</name>
    <name type="synonym">Valsa mali</name>
    <dbReference type="NCBI Taxonomy" id="578113"/>
    <lineage>
        <taxon>Eukaryota</taxon>
        <taxon>Fungi</taxon>
        <taxon>Dikarya</taxon>
        <taxon>Ascomycota</taxon>
        <taxon>Pezizomycotina</taxon>
        <taxon>Sordariomycetes</taxon>
        <taxon>Sordariomycetidae</taxon>
        <taxon>Diaporthales</taxon>
        <taxon>Cytosporaceae</taxon>
        <taxon>Cytospora</taxon>
    </lineage>
</organism>
<feature type="binding site" evidence="15">
    <location>
        <position position="319"/>
    </location>
    <ligand>
        <name>substrate</name>
    </ligand>
</feature>
<keyword evidence="5" id="KW-0479">Metal-binding</keyword>
<comment type="cofactor">
    <cofactor evidence="2">
        <name>Ca(2+)</name>
        <dbReference type="ChEBI" id="CHEBI:29108"/>
    </cofactor>
</comment>
<dbReference type="PANTHER" id="PTHR10357:SF208">
    <property type="entry name" value="ALPHA-AMYLASE"/>
    <property type="match status" value="1"/>
</dbReference>
<keyword evidence="16" id="KW-0732">Signal</keyword>
<dbReference type="SUPFAM" id="SSF51445">
    <property type="entry name" value="(Trans)glycosidases"/>
    <property type="match status" value="1"/>
</dbReference>
<dbReference type="CDD" id="cd11319">
    <property type="entry name" value="AmyAc_euk_AmyA"/>
    <property type="match status" value="1"/>
</dbReference>
<feature type="active site" description="Proton donor" evidence="12">
    <location>
        <position position="252"/>
    </location>
</feature>
<evidence type="ECO:0000256" key="9">
    <source>
        <dbReference type="ARBA" id="ARBA00023180"/>
    </source>
</evidence>
<dbReference type="Gene3D" id="3.20.20.80">
    <property type="entry name" value="Glycosidases"/>
    <property type="match status" value="1"/>
</dbReference>
<feature type="binding site" evidence="15">
    <location>
        <position position="256"/>
    </location>
    <ligand>
        <name>substrate</name>
    </ligand>
</feature>
<accession>A0A194VZN0</accession>
<dbReference type="FunFam" id="3.20.20.80:FF:000120">
    <property type="entry name" value="Alpha-amylase A"/>
    <property type="match status" value="1"/>
</dbReference>
<keyword evidence="6" id="KW-0378">Hydrolase</keyword>
<feature type="signal peptide" evidence="16">
    <location>
        <begin position="1"/>
        <end position="20"/>
    </location>
</feature>
<evidence type="ECO:0000256" key="1">
    <source>
        <dbReference type="ARBA" id="ARBA00000548"/>
    </source>
</evidence>
<dbReference type="GO" id="GO:0005509">
    <property type="term" value="F:calcium ion binding"/>
    <property type="evidence" value="ECO:0007669"/>
    <property type="project" value="InterPro"/>
</dbReference>
<evidence type="ECO:0000256" key="11">
    <source>
        <dbReference type="ARBA" id="ARBA00023295"/>
    </source>
</evidence>
<dbReference type="PANTHER" id="PTHR10357">
    <property type="entry name" value="ALPHA-AMYLASE FAMILY MEMBER"/>
    <property type="match status" value="1"/>
</dbReference>
<dbReference type="OrthoDB" id="204980at2759"/>
<evidence type="ECO:0000256" key="7">
    <source>
        <dbReference type="ARBA" id="ARBA00022837"/>
    </source>
</evidence>
<dbReference type="Pfam" id="PF09260">
    <property type="entry name" value="A_amylase_dom_C"/>
    <property type="match status" value="1"/>
</dbReference>
<dbReference type="SUPFAM" id="SSF51011">
    <property type="entry name" value="Glycosyl hydrolase domain"/>
    <property type="match status" value="1"/>
</dbReference>
<dbReference type="GO" id="GO:0016052">
    <property type="term" value="P:carbohydrate catabolic process"/>
    <property type="evidence" value="ECO:0007669"/>
    <property type="project" value="InterPro"/>
</dbReference>
<dbReference type="SMR" id="A0A194VZN0"/>
<dbReference type="InterPro" id="IPR017853">
    <property type="entry name" value="GH"/>
</dbReference>
<dbReference type="Proteomes" id="UP000078559">
    <property type="component" value="Chromosome 5"/>
</dbReference>
<keyword evidence="9" id="KW-0325">Glycoprotein</keyword>
<dbReference type="InterPro" id="IPR013777">
    <property type="entry name" value="A-amylase-like"/>
</dbReference>
<comment type="similarity">
    <text evidence="3">Belongs to the glycosyl hydrolase 13 family.</text>
</comment>
<evidence type="ECO:0000256" key="3">
    <source>
        <dbReference type="ARBA" id="ARBA00008061"/>
    </source>
</evidence>
<feature type="domain" description="Glycosyl hydrolase family 13 catalytic" evidence="17">
    <location>
        <begin position="33"/>
        <end position="391"/>
    </location>
</feature>
<evidence type="ECO:0000256" key="13">
    <source>
        <dbReference type="PIRSR" id="PIRSR001024-2"/>
    </source>
</evidence>
<keyword evidence="8 14" id="KW-1015">Disulfide bond</keyword>
<dbReference type="Pfam" id="PF00128">
    <property type="entry name" value="Alpha-amylase"/>
    <property type="match status" value="1"/>
</dbReference>